<gene>
    <name evidence="1" type="ORF">HYY65_10015</name>
</gene>
<protein>
    <recommendedName>
        <fullName evidence="3">Hydrolase TatD</fullName>
    </recommendedName>
</protein>
<proteinExistence type="predicted"/>
<comment type="caution">
    <text evidence="1">The sequence shown here is derived from an EMBL/GenBank/DDBJ whole genome shotgun (WGS) entry which is preliminary data.</text>
</comment>
<evidence type="ECO:0008006" key="3">
    <source>
        <dbReference type="Google" id="ProtNLM"/>
    </source>
</evidence>
<dbReference type="EMBL" id="JACPSX010000189">
    <property type="protein sequence ID" value="MBI3015374.1"/>
    <property type="molecule type" value="Genomic_DNA"/>
</dbReference>
<evidence type="ECO:0000313" key="2">
    <source>
        <dbReference type="Proteomes" id="UP000741360"/>
    </source>
</evidence>
<dbReference type="Proteomes" id="UP000741360">
    <property type="component" value="Unassembled WGS sequence"/>
</dbReference>
<reference evidence="1" key="1">
    <citation type="submission" date="2020-07" db="EMBL/GenBank/DDBJ databases">
        <title>Huge and variable diversity of episymbiotic CPR bacteria and DPANN archaea in groundwater ecosystems.</title>
        <authorList>
            <person name="He C.Y."/>
            <person name="Keren R."/>
            <person name="Whittaker M."/>
            <person name="Farag I.F."/>
            <person name="Doudna J."/>
            <person name="Cate J.H.D."/>
            <person name="Banfield J.F."/>
        </authorList>
    </citation>
    <scope>NUCLEOTIDE SEQUENCE</scope>
    <source>
        <strain evidence="1">NC_groundwater_717_Ag_S-0.2um_59_8</strain>
    </source>
</reference>
<dbReference type="SUPFAM" id="SSF51556">
    <property type="entry name" value="Metallo-dependent hydrolases"/>
    <property type="match status" value="1"/>
</dbReference>
<dbReference type="AlphaFoldDB" id="A0A932GQM6"/>
<organism evidence="1 2">
    <name type="scientific">Tectimicrobiota bacterium</name>
    <dbReference type="NCBI Taxonomy" id="2528274"/>
    <lineage>
        <taxon>Bacteria</taxon>
        <taxon>Pseudomonadati</taxon>
        <taxon>Nitrospinota/Tectimicrobiota group</taxon>
        <taxon>Candidatus Tectimicrobiota</taxon>
    </lineage>
</organism>
<name>A0A932GQM6_UNCTE</name>
<evidence type="ECO:0000313" key="1">
    <source>
        <dbReference type="EMBL" id="MBI3015374.1"/>
    </source>
</evidence>
<dbReference type="Gene3D" id="3.20.20.140">
    <property type="entry name" value="Metal-dependent hydrolases"/>
    <property type="match status" value="1"/>
</dbReference>
<accession>A0A932GQM6</accession>
<dbReference type="InterPro" id="IPR032466">
    <property type="entry name" value="Metal_Hydrolase"/>
</dbReference>
<sequence length="51" mass="5619">MCLWDVHSEPWMVARVAAEIADLKRISYEDATRQLTLNAAGLFGIPAFPGS</sequence>